<name>A0A2T8F735_9ACTN</name>
<evidence type="ECO:0000256" key="1">
    <source>
        <dbReference type="SAM" id="MobiDB-lite"/>
    </source>
</evidence>
<reference evidence="4 5" key="1">
    <citation type="submission" date="2018-04" db="EMBL/GenBank/DDBJ databases">
        <title>Genome of Nocardioides gansuensis WSJ-1.</title>
        <authorList>
            <person name="Wu S."/>
            <person name="Wang G."/>
        </authorList>
    </citation>
    <scope>NUCLEOTIDE SEQUENCE [LARGE SCALE GENOMIC DNA]</scope>
    <source>
        <strain evidence="4 5">WSJ-1</strain>
    </source>
</reference>
<keyword evidence="5" id="KW-1185">Reference proteome</keyword>
<evidence type="ECO:0000313" key="5">
    <source>
        <dbReference type="Proteomes" id="UP000246018"/>
    </source>
</evidence>
<evidence type="ECO:0000259" key="3">
    <source>
        <dbReference type="Pfam" id="PF07811"/>
    </source>
</evidence>
<accession>A0A2T8F735</accession>
<gene>
    <name evidence="4" type="ORF">DDE18_15990</name>
</gene>
<keyword evidence="2" id="KW-1133">Transmembrane helix</keyword>
<dbReference type="EMBL" id="QDGZ01000007">
    <property type="protein sequence ID" value="PVG81515.1"/>
    <property type="molecule type" value="Genomic_DNA"/>
</dbReference>
<proteinExistence type="predicted"/>
<protein>
    <submittedName>
        <fullName evidence="4">Pilus assembly protein TadE</fullName>
    </submittedName>
</protein>
<organism evidence="4 5">
    <name type="scientific">Nocardioides gansuensis</name>
    <dbReference type="NCBI Taxonomy" id="2138300"/>
    <lineage>
        <taxon>Bacteria</taxon>
        <taxon>Bacillati</taxon>
        <taxon>Actinomycetota</taxon>
        <taxon>Actinomycetes</taxon>
        <taxon>Propionibacteriales</taxon>
        <taxon>Nocardioidaceae</taxon>
        <taxon>Nocardioides</taxon>
    </lineage>
</organism>
<dbReference type="OrthoDB" id="3826566at2"/>
<dbReference type="Pfam" id="PF07811">
    <property type="entry name" value="TadE"/>
    <property type="match status" value="1"/>
</dbReference>
<feature type="region of interest" description="Disordered" evidence="1">
    <location>
        <begin position="1"/>
        <end position="29"/>
    </location>
</feature>
<keyword evidence="2" id="KW-0812">Transmembrane</keyword>
<keyword evidence="2" id="KW-0472">Membrane</keyword>
<feature type="domain" description="TadE-like" evidence="3">
    <location>
        <begin position="42"/>
        <end position="84"/>
    </location>
</feature>
<feature type="transmembrane region" description="Helical" evidence="2">
    <location>
        <begin position="48"/>
        <end position="69"/>
    </location>
</feature>
<dbReference type="Proteomes" id="UP000246018">
    <property type="component" value="Unassembled WGS sequence"/>
</dbReference>
<comment type="caution">
    <text evidence="4">The sequence shown here is derived from an EMBL/GenBank/DDBJ whole genome shotgun (WGS) entry which is preliminary data.</text>
</comment>
<evidence type="ECO:0000313" key="4">
    <source>
        <dbReference type="EMBL" id="PVG81515.1"/>
    </source>
</evidence>
<dbReference type="AlphaFoldDB" id="A0A2T8F735"/>
<sequence>MGRRHLDVRQAAAQRPAQRRLRSGRPGPVVASTVSTRRAEAGSAVVDFVLVLAVLLPLFLGILQLALVLHIRNTFASAAAEGARAAAVAGATPQDGIDTAASHLGSEFFAEFAKPPVIRPTDLGGAPAYEVTIEVEVPALGLGGPAVGFTVSGNAVRELP</sequence>
<dbReference type="InterPro" id="IPR012495">
    <property type="entry name" value="TadE-like_dom"/>
</dbReference>
<evidence type="ECO:0000256" key="2">
    <source>
        <dbReference type="SAM" id="Phobius"/>
    </source>
</evidence>